<reference evidence="1 2" key="1">
    <citation type="submission" date="2017-05" db="EMBL/GenBank/DDBJ databases">
        <title>Biotechnological potential of actinobacteria isolated from South African environments.</title>
        <authorList>
            <person name="Le Roes-Hill M."/>
            <person name="Prins A."/>
            <person name="Durrell K.A."/>
        </authorList>
    </citation>
    <scope>NUCLEOTIDE SEQUENCE [LARGE SCALE GENOMIC DNA]</scope>
    <source>
        <strain evidence="1 2">HMC13</strain>
    </source>
</reference>
<comment type="caution">
    <text evidence="1">The sequence shown here is derived from an EMBL/GenBank/DDBJ whole genome shotgun (WGS) entry which is preliminary data.</text>
</comment>
<accession>A0A243SA75</accession>
<dbReference type="EMBL" id="NGFN01000009">
    <property type="protein sequence ID" value="OUD04613.1"/>
    <property type="molecule type" value="Genomic_DNA"/>
</dbReference>
<sequence length="59" mass="6250">MALGRAGSFVPGAAPDDLDGLAQVQQPGFEQVVEVGELAQRRIVRGVLRRITGCVRMTG</sequence>
<organism evidence="1 2">
    <name type="scientific">Streptomyces swartbergensis</name>
    <dbReference type="NCBI Taxonomy" id="487165"/>
    <lineage>
        <taxon>Bacteria</taxon>
        <taxon>Bacillati</taxon>
        <taxon>Actinomycetota</taxon>
        <taxon>Actinomycetes</taxon>
        <taxon>Kitasatosporales</taxon>
        <taxon>Streptomycetaceae</taxon>
        <taxon>Streptomyces</taxon>
    </lineage>
</organism>
<dbReference type="AlphaFoldDB" id="A0A243SA75"/>
<evidence type="ECO:0000313" key="1">
    <source>
        <dbReference type="EMBL" id="OUD04613.1"/>
    </source>
</evidence>
<name>A0A243SA75_9ACTN</name>
<keyword evidence="2" id="KW-1185">Reference proteome</keyword>
<protein>
    <submittedName>
        <fullName evidence="1">Uncharacterized protein</fullName>
    </submittedName>
</protein>
<evidence type="ECO:0000313" key="2">
    <source>
        <dbReference type="Proteomes" id="UP000195105"/>
    </source>
</evidence>
<gene>
    <name evidence="1" type="ORF">CA983_02995</name>
</gene>
<dbReference type="Proteomes" id="UP000195105">
    <property type="component" value="Unassembled WGS sequence"/>
</dbReference>
<proteinExistence type="predicted"/>